<proteinExistence type="predicted"/>
<dbReference type="AlphaFoldDB" id="A0AAN9INU0"/>
<reference evidence="1 2" key="1">
    <citation type="submission" date="2024-01" db="EMBL/GenBank/DDBJ databases">
        <title>The genomes of 5 underutilized Papilionoideae crops provide insights into root nodulation and disease resistanc.</title>
        <authorList>
            <person name="Yuan L."/>
        </authorList>
    </citation>
    <scope>NUCLEOTIDE SEQUENCE [LARGE SCALE GENOMIC DNA]</scope>
    <source>
        <strain evidence="1">ZHUSHIDOU_FW_LH</strain>
        <tissue evidence="1">Leaf</tissue>
    </source>
</reference>
<evidence type="ECO:0000313" key="2">
    <source>
        <dbReference type="Proteomes" id="UP001372338"/>
    </source>
</evidence>
<evidence type="ECO:0000313" key="1">
    <source>
        <dbReference type="EMBL" id="KAK7283406.1"/>
    </source>
</evidence>
<organism evidence="1 2">
    <name type="scientific">Crotalaria pallida</name>
    <name type="common">Smooth rattlebox</name>
    <name type="synonym">Crotalaria striata</name>
    <dbReference type="NCBI Taxonomy" id="3830"/>
    <lineage>
        <taxon>Eukaryota</taxon>
        <taxon>Viridiplantae</taxon>
        <taxon>Streptophyta</taxon>
        <taxon>Embryophyta</taxon>
        <taxon>Tracheophyta</taxon>
        <taxon>Spermatophyta</taxon>
        <taxon>Magnoliopsida</taxon>
        <taxon>eudicotyledons</taxon>
        <taxon>Gunneridae</taxon>
        <taxon>Pentapetalae</taxon>
        <taxon>rosids</taxon>
        <taxon>fabids</taxon>
        <taxon>Fabales</taxon>
        <taxon>Fabaceae</taxon>
        <taxon>Papilionoideae</taxon>
        <taxon>50 kb inversion clade</taxon>
        <taxon>genistoids sensu lato</taxon>
        <taxon>core genistoids</taxon>
        <taxon>Crotalarieae</taxon>
        <taxon>Crotalaria</taxon>
    </lineage>
</organism>
<dbReference type="EMBL" id="JAYWIO010000002">
    <property type="protein sequence ID" value="KAK7283406.1"/>
    <property type="molecule type" value="Genomic_DNA"/>
</dbReference>
<gene>
    <name evidence="1" type="ORF">RIF29_12903</name>
</gene>
<protein>
    <submittedName>
        <fullName evidence="1">Uncharacterized protein</fullName>
    </submittedName>
</protein>
<sequence length="210" mass="23855">MIGKGKARGKTRNPSSTVTVTVTVNVTTAGHPHIAAFFTEIGLADEYSRILMQFSAKYTTAFILPAEEDLGPMFILGAYQLFGEFLIRLQETPALQWVTTDRQLMNGYLRSLHSFGFKDSNWKPALLKIFDYLEETATKVDALRESKESKRLNYESELLKYQEAISDFRDAKKRKLEAKKRKLEAKTILDSADEYLYEAAMALKAPLNLL</sequence>
<dbReference type="Proteomes" id="UP001372338">
    <property type="component" value="Unassembled WGS sequence"/>
</dbReference>
<keyword evidence="2" id="KW-1185">Reference proteome</keyword>
<accession>A0AAN9INU0</accession>
<name>A0AAN9INU0_CROPI</name>
<comment type="caution">
    <text evidence="1">The sequence shown here is derived from an EMBL/GenBank/DDBJ whole genome shotgun (WGS) entry which is preliminary data.</text>
</comment>